<proteinExistence type="predicted"/>
<evidence type="ECO:0000313" key="4">
    <source>
        <dbReference type="Proteomes" id="UP000054937"/>
    </source>
</evidence>
<dbReference type="InterPro" id="IPR000626">
    <property type="entry name" value="Ubiquitin-like_dom"/>
</dbReference>
<accession>A0A0V0R3Y7</accession>
<dbReference type="EMBL" id="LDAU01000053">
    <property type="protein sequence ID" value="KRX09206.1"/>
    <property type="molecule type" value="Genomic_DNA"/>
</dbReference>
<dbReference type="InterPro" id="IPR019956">
    <property type="entry name" value="Ubiquitin_dom"/>
</dbReference>
<reference evidence="3 4" key="1">
    <citation type="journal article" date="2015" name="Sci. Rep.">
        <title>Genome of the facultative scuticociliatosis pathogen Pseudocohnilembus persalinus provides insight into its virulence through horizontal gene transfer.</title>
        <authorList>
            <person name="Xiong J."/>
            <person name="Wang G."/>
            <person name="Cheng J."/>
            <person name="Tian M."/>
            <person name="Pan X."/>
            <person name="Warren A."/>
            <person name="Jiang C."/>
            <person name="Yuan D."/>
            <person name="Miao W."/>
        </authorList>
    </citation>
    <scope>NUCLEOTIDE SEQUENCE [LARGE SCALE GENOMIC DNA]</scope>
    <source>
        <strain evidence="3">36N120E</strain>
    </source>
</reference>
<dbReference type="PRINTS" id="PR00348">
    <property type="entry name" value="UBIQUITIN"/>
</dbReference>
<dbReference type="InterPro" id="IPR029071">
    <property type="entry name" value="Ubiquitin-like_domsf"/>
</dbReference>
<keyword evidence="4" id="KW-1185">Reference proteome</keyword>
<dbReference type="SUPFAM" id="SSF54236">
    <property type="entry name" value="Ubiquitin-like"/>
    <property type="match status" value="1"/>
</dbReference>
<dbReference type="Proteomes" id="UP000054937">
    <property type="component" value="Unassembled WGS sequence"/>
</dbReference>
<sequence>MFNLINTLKFKMKNVSSENKYYTIRRQTKYLNQNNKQAIFSNAAKFKIINKYSQVFDIMKSLVPGSQLKEWDFLKQWIKYTHQQKLEKYDKFACHEFNLFLYFKDVDFFNQVVKIFIKNKLQKTFIDHFFLENNDQISQYLGAAKITTLNPLERILLLISLIKQNKIQEAKKLQELIKLTDTTYMDETQLKMKQNKLFDSILYQGQEQSNQQNLGKPNKRSLQIIYVKTLTGKVVEIDFISSMSIEELKRKIQEKEGIPPDQQRLIFAGKQLEDGRTLGDYNIQRESTLHLVLRLRGGGGGEEQQQEQSEDDEDLDEESCEEEEEEEEEECKKKMKKKEVNEKAKFSLLQKGGKKFDEGIYNILEKQKNQYIKGFENLSKTKEYVERSYWQVINPNSVDLKINEFWIDLADFIVENQSQNLKGFISDKFLFSQNLTQALICLSLMDFSFSDPQFNIQQQENNVLISILGDNQTLIFQKDMVPVEDFTEYDINISQKVYDPFEEFIKDQKNSKLQKEKQIEKFLTNKIYATKTSIINLSESDIEINILSQLPGGAIPVKETDFIYSDSIFLGSMKSEEFVYYFYFPQKGNFYLSPVSVSQNENLIGVVETLELQNLTSLKDILELGTPQDILQYLERRESLYNDSDFKFQDIFFLLKNKEYFYKVIKICRKKEYFDESVWKFAFYHDDINVAIEYLNSEQGKQSIMNEGVTNFSSNIINFKIFSLLEYHPLLTQRVHKIEENTRNQKILNVQFRQTYKEFLEDLISCENINQNHYVVFCYYLILQEKIDEAIKIYQQNLKNSNILSVQYKYLESYLSIYIDYPNFKQARDNVEMFENYPVLSWRNLFLNLKNQLKEYDGDKDYEQLLEKQESQIQMSQNHKNAGQEQSFQVEQDGNKLIISYINLKNLKIKIYTINLELQFSNSPFSQKNVGQNSQFIIPKFQQNIQLDGTQNEYNKFEFIIPSELQQTPSLIQIESLNQIENLQYMESNMQVMVSKNFGFLKVYSKKQPQSQIYVKVYSKNKSGGVYFFRDGYTDLNGKFEYAKSSGIDVSTIEFFSILVIDEELGSFRKEVQPPNQIGNI</sequence>
<feature type="region of interest" description="Disordered" evidence="1">
    <location>
        <begin position="297"/>
        <end position="333"/>
    </location>
</feature>
<protein>
    <recommendedName>
        <fullName evidence="2">Ubiquitin-like domain-containing protein</fullName>
    </recommendedName>
</protein>
<dbReference type="InterPro" id="IPR050158">
    <property type="entry name" value="Ubiquitin_ubiquitin-like"/>
</dbReference>
<evidence type="ECO:0000313" key="3">
    <source>
        <dbReference type="EMBL" id="KRX09206.1"/>
    </source>
</evidence>
<dbReference type="InParanoid" id="A0A0V0R3Y7"/>
<feature type="domain" description="Ubiquitin-like" evidence="2">
    <location>
        <begin position="225"/>
        <end position="298"/>
    </location>
</feature>
<dbReference type="PROSITE" id="PS50053">
    <property type="entry name" value="UBIQUITIN_2"/>
    <property type="match status" value="1"/>
</dbReference>
<dbReference type="OrthoDB" id="17798at2759"/>
<dbReference type="FunFam" id="3.10.20.90:FF:000160">
    <property type="entry name" value="Polyubiquitin-C"/>
    <property type="match status" value="1"/>
</dbReference>
<evidence type="ECO:0000259" key="2">
    <source>
        <dbReference type="PROSITE" id="PS50053"/>
    </source>
</evidence>
<gene>
    <name evidence="3" type="ORF">PPERSA_05875</name>
</gene>
<dbReference type="Gene3D" id="3.10.20.90">
    <property type="entry name" value="Phosphatidylinositol 3-kinase Catalytic Subunit, Chain A, domain 1"/>
    <property type="match status" value="1"/>
</dbReference>
<dbReference type="InterPro" id="IPR019954">
    <property type="entry name" value="Ubiquitin_CS"/>
</dbReference>
<comment type="caution">
    <text evidence="3">The sequence shown here is derived from an EMBL/GenBank/DDBJ whole genome shotgun (WGS) entry which is preliminary data.</text>
</comment>
<feature type="compositionally biased region" description="Acidic residues" evidence="1">
    <location>
        <begin position="304"/>
        <end position="329"/>
    </location>
</feature>
<name>A0A0V0R3Y7_PSEPJ</name>
<dbReference type="PROSITE" id="PS00299">
    <property type="entry name" value="UBIQUITIN_1"/>
    <property type="match status" value="1"/>
</dbReference>
<dbReference type="SMART" id="SM00213">
    <property type="entry name" value="UBQ"/>
    <property type="match status" value="1"/>
</dbReference>
<dbReference type="AlphaFoldDB" id="A0A0V0R3Y7"/>
<organism evidence="3 4">
    <name type="scientific">Pseudocohnilembus persalinus</name>
    <name type="common">Ciliate</name>
    <dbReference type="NCBI Taxonomy" id="266149"/>
    <lineage>
        <taxon>Eukaryota</taxon>
        <taxon>Sar</taxon>
        <taxon>Alveolata</taxon>
        <taxon>Ciliophora</taxon>
        <taxon>Intramacronucleata</taxon>
        <taxon>Oligohymenophorea</taxon>
        <taxon>Scuticociliatia</taxon>
        <taxon>Philasterida</taxon>
        <taxon>Pseudocohnilembidae</taxon>
        <taxon>Pseudocohnilembus</taxon>
    </lineage>
</organism>
<dbReference type="PANTHER" id="PTHR10666">
    <property type="entry name" value="UBIQUITIN"/>
    <property type="match status" value="1"/>
</dbReference>
<dbReference type="OMA" id="CEVSYYR"/>
<dbReference type="Pfam" id="PF00240">
    <property type="entry name" value="ubiquitin"/>
    <property type="match status" value="1"/>
</dbReference>
<evidence type="ECO:0000256" key="1">
    <source>
        <dbReference type="SAM" id="MobiDB-lite"/>
    </source>
</evidence>